<comment type="caution">
    <text evidence="2">The sequence shown here is derived from an EMBL/GenBank/DDBJ whole genome shotgun (WGS) entry which is preliminary data.</text>
</comment>
<dbReference type="Proteomes" id="UP000823890">
    <property type="component" value="Unassembled WGS sequence"/>
</dbReference>
<sequence length="289" mass="32120">MTVISSNNDNGIPYYTGTAAQLYDLRKDYLQARWAQESLSDEEKAFLTAQEEDITTPFIYRYCGSYKSILATFTILSVMVSFLTAVCIPPVSAEEHSRKTDQIILCTRFGRRPAFLAKLFTAVIFSVAAALLLFISFAVPSFVIYGTEGFSAQIQFHILDCTWKLTAGQSVLILLGISIAAAIMLGCASLYLTEHFRSSIPAMGVLIGFLLISSFLNIPGQFRVLSQIWSYCPAKLISVAGGLIDHRLVPFFGTYLASYQVGLFIYLVLAFLFAFGGYFVWRRWQAGGR</sequence>
<feature type="transmembrane region" description="Helical" evidence="1">
    <location>
        <begin position="171"/>
        <end position="192"/>
    </location>
</feature>
<organism evidence="2 3">
    <name type="scientific">Candidatus Mediterraneibacter faecipullorum</name>
    <dbReference type="NCBI Taxonomy" id="2838670"/>
    <lineage>
        <taxon>Bacteria</taxon>
        <taxon>Bacillati</taxon>
        <taxon>Bacillota</taxon>
        <taxon>Clostridia</taxon>
        <taxon>Lachnospirales</taxon>
        <taxon>Lachnospiraceae</taxon>
        <taxon>Mediterraneibacter</taxon>
    </lineage>
</organism>
<reference evidence="2" key="2">
    <citation type="submission" date="2021-04" db="EMBL/GenBank/DDBJ databases">
        <authorList>
            <person name="Gilroy R."/>
        </authorList>
    </citation>
    <scope>NUCLEOTIDE SEQUENCE</scope>
    <source>
        <strain evidence="2">ChiW19-954</strain>
    </source>
</reference>
<feature type="transmembrane region" description="Helical" evidence="1">
    <location>
        <begin position="228"/>
        <end position="244"/>
    </location>
</feature>
<evidence type="ECO:0000256" key="1">
    <source>
        <dbReference type="SAM" id="Phobius"/>
    </source>
</evidence>
<keyword evidence="1" id="KW-1133">Transmembrane helix</keyword>
<evidence type="ECO:0000313" key="3">
    <source>
        <dbReference type="Proteomes" id="UP000823890"/>
    </source>
</evidence>
<keyword evidence="1" id="KW-0812">Transmembrane</keyword>
<feature type="transmembrane region" description="Helical" evidence="1">
    <location>
        <begin position="256"/>
        <end position="281"/>
    </location>
</feature>
<proteinExistence type="predicted"/>
<feature type="transmembrane region" description="Helical" evidence="1">
    <location>
        <begin position="69"/>
        <end position="93"/>
    </location>
</feature>
<name>A0A9D2SSU2_9FIRM</name>
<feature type="transmembrane region" description="Helical" evidence="1">
    <location>
        <begin position="114"/>
        <end position="136"/>
    </location>
</feature>
<gene>
    <name evidence="2" type="ORF">H9758_07585</name>
</gene>
<evidence type="ECO:0000313" key="2">
    <source>
        <dbReference type="EMBL" id="HJC34438.1"/>
    </source>
</evidence>
<feature type="transmembrane region" description="Helical" evidence="1">
    <location>
        <begin position="198"/>
        <end position="216"/>
    </location>
</feature>
<dbReference type="AlphaFoldDB" id="A0A9D2SSU2"/>
<protein>
    <submittedName>
        <fullName evidence="2">Uncharacterized protein</fullName>
    </submittedName>
</protein>
<keyword evidence="1" id="KW-0472">Membrane</keyword>
<accession>A0A9D2SSU2</accession>
<reference evidence="2" key="1">
    <citation type="journal article" date="2021" name="PeerJ">
        <title>Extensive microbial diversity within the chicken gut microbiome revealed by metagenomics and culture.</title>
        <authorList>
            <person name="Gilroy R."/>
            <person name="Ravi A."/>
            <person name="Getino M."/>
            <person name="Pursley I."/>
            <person name="Horton D.L."/>
            <person name="Alikhan N.F."/>
            <person name="Baker D."/>
            <person name="Gharbi K."/>
            <person name="Hall N."/>
            <person name="Watson M."/>
            <person name="Adriaenssens E.M."/>
            <person name="Foster-Nyarko E."/>
            <person name="Jarju S."/>
            <person name="Secka A."/>
            <person name="Antonio M."/>
            <person name="Oren A."/>
            <person name="Chaudhuri R.R."/>
            <person name="La Ragione R."/>
            <person name="Hildebrand F."/>
            <person name="Pallen M.J."/>
        </authorList>
    </citation>
    <scope>NUCLEOTIDE SEQUENCE</scope>
    <source>
        <strain evidence="2">ChiW19-954</strain>
    </source>
</reference>
<dbReference type="EMBL" id="DWWO01000097">
    <property type="protein sequence ID" value="HJC34438.1"/>
    <property type="molecule type" value="Genomic_DNA"/>
</dbReference>